<evidence type="ECO:0000313" key="2">
    <source>
        <dbReference type="Proteomes" id="UP000887013"/>
    </source>
</evidence>
<protein>
    <submittedName>
        <fullName evidence="1">Uncharacterized protein</fullName>
    </submittedName>
</protein>
<evidence type="ECO:0000313" key="1">
    <source>
        <dbReference type="EMBL" id="GFT34476.1"/>
    </source>
</evidence>
<keyword evidence="2" id="KW-1185">Reference proteome</keyword>
<organism evidence="1 2">
    <name type="scientific">Nephila pilipes</name>
    <name type="common">Giant wood spider</name>
    <name type="synonym">Nephila maculata</name>
    <dbReference type="NCBI Taxonomy" id="299642"/>
    <lineage>
        <taxon>Eukaryota</taxon>
        <taxon>Metazoa</taxon>
        <taxon>Ecdysozoa</taxon>
        <taxon>Arthropoda</taxon>
        <taxon>Chelicerata</taxon>
        <taxon>Arachnida</taxon>
        <taxon>Araneae</taxon>
        <taxon>Araneomorphae</taxon>
        <taxon>Entelegynae</taxon>
        <taxon>Araneoidea</taxon>
        <taxon>Nephilidae</taxon>
        <taxon>Nephila</taxon>
    </lineage>
</organism>
<sequence>MGGARCGRNRSAYRATRSVDCATSEVFSKSEIVSKSSRLSTSRISCAFTSRVRARFNFSIQENFQSPHILGVFSNPMCGSRSHVWKRQRG</sequence>
<name>A0A8X6NTM5_NEPPI</name>
<reference evidence="1" key="1">
    <citation type="submission" date="2020-08" db="EMBL/GenBank/DDBJ databases">
        <title>Multicomponent nature underlies the extraordinary mechanical properties of spider dragline silk.</title>
        <authorList>
            <person name="Kono N."/>
            <person name="Nakamura H."/>
            <person name="Mori M."/>
            <person name="Yoshida Y."/>
            <person name="Ohtoshi R."/>
            <person name="Malay A.D."/>
            <person name="Moran D.A.P."/>
            <person name="Tomita M."/>
            <person name="Numata K."/>
            <person name="Arakawa K."/>
        </authorList>
    </citation>
    <scope>NUCLEOTIDE SEQUENCE</scope>
</reference>
<proteinExistence type="predicted"/>
<comment type="caution">
    <text evidence="1">The sequence shown here is derived from an EMBL/GenBank/DDBJ whole genome shotgun (WGS) entry which is preliminary data.</text>
</comment>
<dbReference type="Proteomes" id="UP000887013">
    <property type="component" value="Unassembled WGS sequence"/>
</dbReference>
<gene>
    <name evidence="1" type="ORF">NPIL_368861</name>
</gene>
<dbReference type="AlphaFoldDB" id="A0A8X6NTM5"/>
<accession>A0A8X6NTM5</accession>
<dbReference type="EMBL" id="BMAW01013521">
    <property type="protein sequence ID" value="GFT34476.1"/>
    <property type="molecule type" value="Genomic_DNA"/>
</dbReference>